<evidence type="ECO:0000313" key="2">
    <source>
        <dbReference type="Proteomes" id="UP000000758"/>
    </source>
</evidence>
<gene>
    <name evidence="1" type="ordered locus">CENSYa_0830</name>
</gene>
<dbReference type="EnsemblBacteria" id="ABK77463">
    <property type="protein sequence ID" value="ABK77463"/>
    <property type="gene ID" value="CENSYa_0830"/>
</dbReference>
<dbReference type="Proteomes" id="UP000000758">
    <property type="component" value="Chromosome"/>
</dbReference>
<keyword evidence="2" id="KW-1185">Reference proteome</keyword>
<proteinExistence type="predicted"/>
<name>A0RVU6_CENSY</name>
<dbReference type="AlphaFoldDB" id="A0RVU6"/>
<organism evidence="1 2">
    <name type="scientific">Cenarchaeum symbiosum (strain A)</name>
    <dbReference type="NCBI Taxonomy" id="414004"/>
    <lineage>
        <taxon>Archaea</taxon>
        <taxon>Nitrososphaerota</taxon>
        <taxon>Candidatus Cenarchaeales</taxon>
        <taxon>Candidatus Cenarchaeaceae</taxon>
        <taxon>Candidatus Cenarchaeum</taxon>
    </lineage>
</organism>
<protein>
    <submittedName>
        <fullName evidence="1">Uncharacterized protein</fullName>
    </submittedName>
</protein>
<reference evidence="1 2" key="1">
    <citation type="journal article" date="2006" name="Proc. Natl. Acad. Sci. U.S.A.">
        <title>Genomic analysis of the uncultivated marine crenarchaeote Cenarchaeum symbiosum.</title>
        <authorList>
            <person name="Hallam S.J."/>
            <person name="Konstantinidis K.T."/>
            <person name="Putnam N."/>
            <person name="Schleper C."/>
            <person name="Watanabe Y."/>
            <person name="Sugahara J."/>
            <person name="Preston C."/>
            <person name="de la Torre J."/>
            <person name="Richardson P.M."/>
            <person name="DeLong E.F."/>
        </authorList>
    </citation>
    <scope>NUCLEOTIDE SEQUENCE [LARGE SCALE GENOMIC DNA]</scope>
    <source>
        <strain evidence="2">A</strain>
    </source>
</reference>
<dbReference type="STRING" id="414004.CENSYa_0830"/>
<accession>A0RVU6</accession>
<dbReference type="KEGG" id="csy:CENSYa_0830"/>
<evidence type="ECO:0000313" key="1">
    <source>
        <dbReference type="EMBL" id="ABK77463.1"/>
    </source>
</evidence>
<dbReference type="EMBL" id="DP000238">
    <property type="protein sequence ID" value="ABK77463.1"/>
    <property type="molecule type" value="Genomic_DNA"/>
</dbReference>
<sequence length="59" mass="6920">MRARPQAGTLIRIPRMFYAFLARPYTGGRIYRSGYLAEMTADQAGLFNRPRKFLNQPRR</sequence>
<dbReference type="HOGENOM" id="CLU_2949104_0_0_2"/>